<reference evidence="1 2" key="1">
    <citation type="journal article" date="2015" name="Int. J. Syst. Evol. Microbiol.">
        <title>Sporolactobacillus shoreae sp. nov. and Sporolactobacillus spathodeae sp. nov., two spore-forming lactic acid bacteria isolated from tree barks in Thailand.</title>
        <authorList>
            <person name="Thamacharoensuk T."/>
            <person name="Kitahara M."/>
            <person name="Ohkuma M."/>
            <person name="Thongchul N."/>
            <person name="Tanasupawat S."/>
        </authorList>
    </citation>
    <scope>NUCLEOTIDE SEQUENCE [LARGE SCALE GENOMIC DNA]</scope>
    <source>
        <strain evidence="1 2">BK92</strain>
    </source>
</reference>
<dbReference type="OrthoDB" id="1952294at2"/>
<sequence>MLKALEYKKRKPVKVEFDIYTPINIEFGTWNISKEPTIYWRTGDFKKSLIEIGIGKRTGDIRSITLILSENVFKVENDHFDSKNLPVIKGIPVFKIDQFINKNYTDEEDKLNIYIGEDKIYMLFSENEMVSLVQNDNVEFGIDSNDKVCSIIISNVGENEKKTVEEALKS</sequence>
<dbReference type="EMBL" id="SRJD01000030">
    <property type="protein sequence ID" value="TGA96118.1"/>
    <property type="molecule type" value="Genomic_DNA"/>
</dbReference>
<accession>A0A4Z0GKL1</accession>
<proteinExistence type="predicted"/>
<name>A0A4Z0GKL1_9BACL</name>
<gene>
    <name evidence="1" type="ORF">E4665_16545</name>
</gene>
<evidence type="ECO:0000313" key="1">
    <source>
        <dbReference type="EMBL" id="TGA96118.1"/>
    </source>
</evidence>
<dbReference type="AlphaFoldDB" id="A0A4Z0GKL1"/>
<evidence type="ECO:0000313" key="2">
    <source>
        <dbReference type="Proteomes" id="UP000298347"/>
    </source>
</evidence>
<dbReference type="RefSeq" id="WP_135349910.1">
    <property type="nucleotide sequence ID" value="NZ_SRJD01000030.1"/>
</dbReference>
<dbReference type="Proteomes" id="UP000298347">
    <property type="component" value="Unassembled WGS sequence"/>
</dbReference>
<protein>
    <submittedName>
        <fullName evidence="1">Uncharacterized protein</fullName>
    </submittedName>
</protein>
<comment type="caution">
    <text evidence="1">The sequence shown here is derived from an EMBL/GenBank/DDBJ whole genome shotgun (WGS) entry which is preliminary data.</text>
</comment>
<keyword evidence="2" id="KW-1185">Reference proteome</keyword>
<organism evidence="1 2">
    <name type="scientific">Sporolactobacillus shoreae</name>
    <dbReference type="NCBI Taxonomy" id="1465501"/>
    <lineage>
        <taxon>Bacteria</taxon>
        <taxon>Bacillati</taxon>
        <taxon>Bacillota</taxon>
        <taxon>Bacilli</taxon>
        <taxon>Bacillales</taxon>
        <taxon>Sporolactobacillaceae</taxon>
        <taxon>Sporolactobacillus</taxon>
    </lineage>
</organism>